<sequence length="67" mass="7467">MRDWRNCSSLPDALPDALPDTDAARLHSINLPFPPTSGTTARNVFATANRPIPDAKLCRTDLDFWKD</sequence>
<protein>
    <submittedName>
        <fullName evidence="1">Uncharacterized protein</fullName>
    </submittedName>
</protein>
<evidence type="ECO:0000313" key="1">
    <source>
        <dbReference type="EMBL" id="RDC61311.1"/>
    </source>
</evidence>
<comment type="caution">
    <text evidence="1">The sequence shown here is derived from an EMBL/GenBank/DDBJ whole genome shotgun (WGS) entry which is preliminary data.</text>
</comment>
<proteinExistence type="predicted"/>
<accession>A0A369Q8V2</accession>
<name>A0A369Q8V2_9SPHN</name>
<reference evidence="1 2" key="1">
    <citation type="submission" date="2018-04" db="EMBL/GenBank/DDBJ databases">
        <title>Altererythrobacter sp. HME9302 genome sequencing and assembly.</title>
        <authorList>
            <person name="Kang H."/>
            <person name="Kim H."/>
            <person name="Joh K."/>
        </authorList>
    </citation>
    <scope>NUCLEOTIDE SEQUENCE [LARGE SCALE GENOMIC DNA]</scope>
    <source>
        <strain evidence="1 2">HME9302</strain>
    </source>
</reference>
<organism evidence="1 2">
    <name type="scientific">Alteripontixanthobacter maritimus</name>
    <dbReference type="NCBI Taxonomy" id="2161824"/>
    <lineage>
        <taxon>Bacteria</taxon>
        <taxon>Pseudomonadati</taxon>
        <taxon>Pseudomonadota</taxon>
        <taxon>Alphaproteobacteria</taxon>
        <taxon>Sphingomonadales</taxon>
        <taxon>Erythrobacteraceae</taxon>
        <taxon>Alteripontixanthobacter</taxon>
    </lineage>
</organism>
<dbReference type="Proteomes" id="UP000253727">
    <property type="component" value="Unassembled WGS sequence"/>
</dbReference>
<keyword evidence="2" id="KW-1185">Reference proteome</keyword>
<evidence type="ECO:0000313" key="2">
    <source>
        <dbReference type="Proteomes" id="UP000253727"/>
    </source>
</evidence>
<gene>
    <name evidence="1" type="ORF">HME9302_02532</name>
</gene>
<dbReference type="EMBL" id="QBKA01000002">
    <property type="protein sequence ID" value="RDC61311.1"/>
    <property type="molecule type" value="Genomic_DNA"/>
</dbReference>
<dbReference type="AlphaFoldDB" id="A0A369Q8V2"/>